<dbReference type="PANTHER" id="PTHR43464">
    <property type="entry name" value="METHYLTRANSFERASE"/>
    <property type="match status" value="1"/>
</dbReference>
<evidence type="ECO:0000313" key="6">
    <source>
        <dbReference type="EMBL" id="OIK28298.1"/>
    </source>
</evidence>
<evidence type="ECO:0000256" key="1">
    <source>
        <dbReference type="ARBA" id="ARBA00022603"/>
    </source>
</evidence>
<dbReference type="PANTHER" id="PTHR43464:SF19">
    <property type="entry name" value="UBIQUINONE BIOSYNTHESIS O-METHYLTRANSFERASE, MITOCHONDRIAL"/>
    <property type="match status" value="1"/>
</dbReference>
<reference evidence="6" key="1">
    <citation type="submission" date="2016-10" db="EMBL/GenBank/DDBJ databases">
        <title>Genome sequence of Streptomyces malaysiense MUSC 136.</title>
        <authorList>
            <person name="Lee L.-H."/>
            <person name="Ser H.-L."/>
        </authorList>
    </citation>
    <scope>NUCLEOTIDE SEQUENCE [LARGE SCALE GENOMIC DNA]</scope>
    <source>
        <strain evidence="6">MUSC 136</strain>
    </source>
</reference>
<organism evidence="6 7">
    <name type="scientific">Streptomyces malaysiense</name>
    <dbReference type="NCBI Taxonomy" id="1428626"/>
    <lineage>
        <taxon>Bacteria</taxon>
        <taxon>Bacillati</taxon>
        <taxon>Actinomycetota</taxon>
        <taxon>Actinomycetes</taxon>
        <taxon>Kitasatosporales</taxon>
        <taxon>Streptomycetaceae</taxon>
        <taxon>Streptomyces</taxon>
    </lineage>
</organism>
<name>A0A1J4Q5I5_9ACTN</name>
<gene>
    <name evidence="6" type="ORF">VT52_006405</name>
</gene>
<dbReference type="CDD" id="cd02440">
    <property type="entry name" value="AdoMet_MTases"/>
    <property type="match status" value="1"/>
</dbReference>
<dbReference type="InterPro" id="IPR029063">
    <property type="entry name" value="SAM-dependent_MTases_sf"/>
</dbReference>
<dbReference type="Proteomes" id="UP000034838">
    <property type="component" value="Unassembled WGS sequence"/>
</dbReference>
<keyword evidence="2" id="KW-0808">Transferase</keyword>
<comment type="caution">
    <text evidence="6">The sequence shown here is derived from an EMBL/GenBank/DDBJ whole genome shotgun (WGS) entry which is preliminary data.</text>
</comment>
<keyword evidence="3" id="KW-0949">S-adenosyl-L-methionine</keyword>
<dbReference type="GO" id="GO:0032259">
    <property type="term" value="P:methylation"/>
    <property type="evidence" value="ECO:0007669"/>
    <property type="project" value="UniProtKB-KW"/>
</dbReference>
<dbReference type="InterPro" id="IPR013216">
    <property type="entry name" value="Methyltransf_11"/>
</dbReference>
<proteinExistence type="predicted"/>
<protein>
    <submittedName>
        <fullName evidence="6">Methyltransferase</fullName>
    </submittedName>
</protein>
<dbReference type="AlphaFoldDB" id="A0A1J4Q5I5"/>
<evidence type="ECO:0000259" key="5">
    <source>
        <dbReference type="Pfam" id="PF08241"/>
    </source>
</evidence>
<evidence type="ECO:0000256" key="4">
    <source>
        <dbReference type="SAM" id="MobiDB-lite"/>
    </source>
</evidence>
<dbReference type="EMBL" id="LBDA02000012">
    <property type="protein sequence ID" value="OIK28298.1"/>
    <property type="molecule type" value="Genomic_DNA"/>
</dbReference>
<dbReference type="Pfam" id="PF08241">
    <property type="entry name" value="Methyltransf_11"/>
    <property type="match status" value="1"/>
</dbReference>
<feature type="domain" description="Methyltransferase type 11" evidence="5">
    <location>
        <begin position="101"/>
        <end position="193"/>
    </location>
</feature>
<dbReference type="GO" id="GO:0008757">
    <property type="term" value="F:S-adenosylmethionine-dependent methyltransferase activity"/>
    <property type="evidence" value="ECO:0007669"/>
    <property type="project" value="InterPro"/>
</dbReference>
<dbReference type="Gene3D" id="3.40.50.150">
    <property type="entry name" value="Vaccinia Virus protein VP39"/>
    <property type="match status" value="1"/>
</dbReference>
<sequence>MHPASEGLSPRSRTARPRNRAPAAHVSRTMTSHEPQEPHEHTSPTEPASASTVAGDAPEVNDYTGFAEAYAADNETNLINAHYERPAMLALAGDVAGRRILDAGCGAGPLSAALRDRGALVSGFDASAGMVELARRRLGGDADLRVADLGSPLPYADDAFDDVVASLVLHYLKDWGPALAELRRVLRPGGRLIASVEHPFAMNLMHRQAGREAEYNYFDTTNWTDEWTMGGRTALMSRWHRPLHAMSDAFTAAGFHITAISEPAPDPAARDLFPEAIAAAPRFLCFLFFVLRAGRAGFDD</sequence>
<feature type="region of interest" description="Disordered" evidence="4">
    <location>
        <begin position="1"/>
        <end position="58"/>
    </location>
</feature>
<feature type="compositionally biased region" description="Basic and acidic residues" evidence="4">
    <location>
        <begin position="34"/>
        <end position="43"/>
    </location>
</feature>
<evidence type="ECO:0000256" key="3">
    <source>
        <dbReference type="ARBA" id="ARBA00022691"/>
    </source>
</evidence>
<dbReference type="SUPFAM" id="SSF53335">
    <property type="entry name" value="S-adenosyl-L-methionine-dependent methyltransferases"/>
    <property type="match status" value="1"/>
</dbReference>
<evidence type="ECO:0000313" key="7">
    <source>
        <dbReference type="Proteomes" id="UP000034838"/>
    </source>
</evidence>
<evidence type="ECO:0000256" key="2">
    <source>
        <dbReference type="ARBA" id="ARBA00022679"/>
    </source>
</evidence>
<accession>A0A1J4Q5I5</accession>
<keyword evidence="1 6" id="KW-0489">Methyltransferase</keyword>
<keyword evidence="7" id="KW-1185">Reference proteome</keyword>